<name>A0A645GRW9_9ZZZZ</name>
<accession>A0A645GRW9</accession>
<proteinExistence type="predicted"/>
<dbReference type="AlphaFoldDB" id="A0A645GRW9"/>
<sequence>MVAVVDDFGGGAFGRRDAGFDRGARAGGGDTAGDDPQRTVGKVLVAVGGILLAGVGEEVEDAAEDQRVAAVGRGG</sequence>
<protein>
    <submittedName>
        <fullName evidence="2">Uncharacterized protein</fullName>
    </submittedName>
</protein>
<comment type="caution">
    <text evidence="2">The sequence shown here is derived from an EMBL/GenBank/DDBJ whole genome shotgun (WGS) entry which is preliminary data.</text>
</comment>
<reference evidence="2" key="1">
    <citation type="submission" date="2019-08" db="EMBL/GenBank/DDBJ databases">
        <authorList>
            <person name="Kucharzyk K."/>
            <person name="Murdoch R.W."/>
            <person name="Higgins S."/>
            <person name="Loffler F."/>
        </authorList>
    </citation>
    <scope>NUCLEOTIDE SEQUENCE</scope>
</reference>
<dbReference type="EMBL" id="VSSQ01079436">
    <property type="protein sequence ID" value="MPN28966.1"/>
    <property type="molecule type" value="Genomic_DNA"/>
</dbReference>
<gene>
    <name evidence="2" type="ORF">SDC9_176413</name>
</gene>
<organism evidence="2">
    <name type="scientific">bioreactor metagenome</name>
    <dbReference type="NCBI Taxonomy" id="1076179"/>
    <lineage>
        <taxon>unclassified sequences</taxon>
        <taxon>metagenomes</taxon>
        <taxon>ecological metagenomes</taxon>
    </lineage>
</organism>
<evidence type="ECO:0000313" key="2">
    <source>
        <dbReference type="EMBL" id="MPN28966.1"/>
    </source>
</evidence>
<feature type="region of interest" description="Disordered" evidence="1">
    <location>
        <begin position="1"/>
        <end position="38"/>
    </location>
</feature>
<feature type="compositionally biased region" description="Basic and acidic residues" evidence="1">
    <location>
        <begin position="14"/>
        <end position="24"/>
    </location>
</feature>
<evidence type="ECO:0000256" key="1">
    <source>
        <dbReference type="SAM" id="MobiDB-lite"/>
    </source>
</evidence>